<dbReference type="AlphaFoldDB" id="A0A7K1KL33"/>
<evidence type="ECO:0000313" key="2">
    <source>
        <dbReference type="EMBL" id="MUM76794.1"/>
    </source>
</evidence>
<keyword evidence="1" id="KW-0472">Membrane</keyword>
<feature type="transmembrane region" description="Helical" evidence="1">
    <location>
        <begin position="134"/>
        <end position="154"/>
    </location>
</feature>
<feature type="transmembrane region" description="Helical" evidence="1">
    <location>
        <begin position="25"/>
        <end position="53"/>
    </location>
</feature>
<name>A0A7K1KL33_9BACT</name>
<keyword evidence="1" id="KW-0812">Transmembrane</keyword>
<keyword evidence="3" id="KW-1185">Reference proteome</keyword>
<evidence type="ECO:0000256" key="1">
    <source>
        <dbReference type="SAM" id="Phobius"/>
    </source>
</evidence>
<evidence type="ECO:0000313" key="3">
    <source>
        <dbReference type="Proteomes" id="UP000461162"/>
    </source>
</evidence>
<accession>A0A7K1KL33</accession>
<dbReference type="RefSeq" id="WP_155932447.1">
    <property type="nucleotide sequence ID" value="NZ_WODC01000002.1"/>
</dbReference>
<feature type="transmembrane region" description="Helical" evidence="1">
    <location>
        <begin position="103"/>
        <end position="122"/>
    </location>
</feature>
<sequence>MTGLSVYQFLDPWLIWAFRIGENPYLGFAVGLFWLCLLTTVIGELCMAGVYFLNKKHFAAINQNMVRHHNLSLQALGAKDKAAWKACNSIANDAFGKNFFSRIALFASSLWVVPFAIGWLSFRFGSVAFVVPYLGEVGVSFLFIPAYIVVRVFFCRAKPVMPVFRTIRRKVLENEGSEVLMSYGDLVRKEDESAAGGPVPGNS</sequence>
<proteinExistence type="predicted"/>
<reference evidence="2 3" key="1">
    <citation type="submission" date="2019-11" db="EMBL/GenBank/DDBJ databases">
        <title>Pseudodesulfovibrio alkaliphilus, sp. nov., an alkaliphilic sulfate-reducing bacteria from mud volcano of Taman peninsula, Russia.</title>
        <authorList>
            <person name="Frolova A."/>
            <person name="Merkel A.Y."/>
            <person name="Slobodkin A.I."/>
        </authorList>
    </citation>
    <scope>NUCLEOTIDE SEQUENCE [LARGE SCALE GENOMIC DNA]</scope>
    <source>
        <strain evidence="2 3">F-1</strain>
    </source>
</reference>
<gene>
    <name evidence="2" type="ORF">GKC30_03995</name>
</gene>
<organism evidence="2 3">
    <name type="scientific">Pseudodesulfovibrio alkaliphilus</name>
    <dbReference type="NCBI Taxonomy" id="2661613"/>
    <lineage>
        <taxon>Bacteria</taxon>
        <taxon>Pseudomonadati</taxon>
        <taxon>Thermodesulfobacteriota</taxon>
        <taxon>Desulfovibrionia</taxon>
        <taxon>Desulfovibrionales</taxon>
        <taxon>Desulfovibrionaceae</taxon>
    </lineage>
</organism>
<dbReference type="EMBL" id="WODC01000002">
    <property type="protein sequence ID" value="MUM76794.1"/>
    <property type="molecule type" value="Genomic_DNA"/>
</dbReference>
<keyword evidence="1" id="KW-1133">Transmembrane helix</keyword>
<protein>
    <submittedName>
        <fullName evidence="2">Uncharacterized protein</fullName>
    </submittedName>
</protein>
<comment type="caution">
    <text evidence="2">The sequence shown here is derived from an EMBL/GenBank/DDBJ whole genome shotgun (WGS) entry which is preliminary data.</text>
</comment>
<dbReference type="Proteomes" id="UP000461162">
    <property type="component" value="Unassembled WGS sequence"/>
</dbReference>